<dbReference type="InterPro" id="IPR017818">
    <property type="entry name" value="Plasmid_partition_RepA"/>
</dbReference>
<proteinExistence type="predicted"/>
<protein>
    <submittedName>
        <fullName evidence="3">Chromosome partitioning protein</fullName>
    </submittedName>
</protein>
<dbReference type="EMBL" id="JACHOU010000009">
    <property type="protein sequence ID" value="MBB6355683.1"/>
    <property type="molecule type" value="Genomic_DNA"/>
</dbReference>
<dbReference type="Gene3D" id="1.10.1660.10">
    <property type="match status" value="1"/>
</dbReference>
<dbReference type="NCBIfam" id="NF010443">
    <property type="entry name" value="PRK13869.1"/>
    <property type="match status" value="1"/>
</dbReference>
<sequence length="404" mass="45227">MSGPVLITPSVEDAAGKIVRHAQTLSTQLQSIRQRLYMPEGHKDLRPFSTKEVSELTSIPESTLKLLSSQGKGPKPARLDNNHRSYTLSQINELRLLMAEQKPAEALRYLPHRRPNEHLQMLAMVNFKGGSAKTTTSVHLAHYLGLHGYRVLAIDLDPQASLSALFGAQPETEVGANETIYAALRYDHLRRPLHEVIRKTYFPGVDLVPANIEIMEYEHQTPMVLANKLIGIEDIFFERLRLAIEEVKTDYDVVILDTPPSLGYLTLGAVYAATGMVFTVHPAMLDVASMSQFLRMMSDLVDQLTEVGATLKKDFIRYLFTRHDPNDQPQAQIVAMLRLLFETDVLVPTVLESTAVEAAGLAKRSLYELERGQVGADTVRRARESMDAVNAQILELMKQSWGRS</sequence>
<evidence type="ECO:0000259" key="2">
    <source>
        <dbReference type="Pfam" id="PF13614"/>
    </source>
</evidence>
<dbReference type="PANTHER" id="PTHR13696:SF52">
    <property type="entry name" value="PARA FAMILY PROTEIN CT_582"/>
    <property type="match status" value="1"/>
</dbReference>
<dbReference type="InterPro" id="IPR000551">
    <property type="entry name" value="MerR-type_HTH_dom"/>
</dbReference>
<dbReference type="InterPro" id="IPR009061">
    <property type="entry name" value="DNA-bd_dom_put_sf"/>
</dbReference>
<dbReference type="CDD" id="cd02042">
    <property type="entry name" value="ParAB_family"/>
    <property type="match status" value="1"/>
</dbReference>
<dbReference type="GO" id="GO:0003677">
    <property type="term" value="F:DNA binding"/>
    <property type="evidence" value="ECO:0007669"/>
    <property type="project" value="InterPro"/>
</dbReference>
<dbReference type="AlphaFoldDB" id="A0A7X0F9M4"/>
<name>A0A7X0F9M4_9HYPH</name>
<dbReference type="SUPFAM" id="SSF52540">
    <property type="entry name" value="P-loop containing nucleoside triphosphate hydrolases"/>
    <property type="match status" value="1"/>
</dbReference>
<dbReference type="InterPro" id="IPR025669">
    <property type="entry name" value="AAA_dom"/>
</dbReference>
<dbReference type="NCBIfam" id="TIGR03453">
    <property type="entry name" value="partition_RepA"/>
    <property type="match status" value="1"/>
</dbReference>
<reference evidence="3 4" key="1">
    <citation type="submission" date="2020-08" db="EMBL/GenBank/DDBJ databases">
        <title>Genomic Encyclopedia of Type Strains, Phase IV (KMG-IV): sequencing the most valuable type-strain genomes for metagenomic binning, comparative biology and taxonomic classification.</title>
        <authorList>
            <person name="Goeker M."/>
        </authorList>
    </citation>
    <scope>NUCLEOTIDE SEQUENCE [LARGE SCALE GENOMIC DNA]</scope>
    <source>
        <strain evidence="3 4">DSM 7051</strain>
    </source>
</reference>
<dbReference type="RefSeq" id="WP_184700098.1">
    <property type="nucleotide sequence ID" value="NZ_BAABEG010000005.1"/>
</dbReference>
<keyword evidence="4" id="KW-1185">Reference proteome</keyword>
<gene>
    <name evidence="3" type="ORF">GGR00_003488</name>
</gene>
<accession>A0A7X0F9M4</accession>
<feature type="domain" description="HTH merR-type" evidence="1">
    <location>
        <begin position="48"/>
        <end position="98"/>
    </location>
</feature>
<organism evidence="3 4">
    <name type="scientific">Aminobacter aganoensis</name>
    <dbReference type="NCBI Taxonomy" id="83264"/>
    <lineage>
        <taxon>Bacteria</taxon>
        <taxon>Pseudomonadati</taxon>
        <taxon>Pseudomonadota</taxon>
        <taxon>Alphaproteobacteria</taxon>
        <taxon>Hyphomicrobiales</taxon>
        <taxon>Phyllobacteriaceae</taxon>
        <taxon>Aminobacter</taxon>
    </lineage>
</organism>
<dbReference type="SUPFAM" id="SSF46955">
    <property type="entry name" value="Putative DNA-binding domain"/>
    <property type="match status" value="1"/>
</dbReference>
<dbReference type="InterPro" id="IPR050678">
    <property type="entry name" value="DNA_Partitioning_ATPase"/>
</dbReference>
<evidence type="ECO:0000259" key="1">
    <source>
        <dbReference type="Pfam" id="PF13411"/>
    </source>
</evidence>
<dbReference type="Pfam" id="PF13411">
    <property type="entry name" value="MerR_1"/>
    <property type="match status" value="1"/>
</dbReference>
<evidence type="ECO:0000313" key="3">
    <source>
        <dbReference type="EMBL" id="MBB6355683.1"/>
    </source>
</evidence>
<dbReference type="GO" id="GO:0006355">
    <property type="term" value="P:regulation of DNA-templated transcription"/>
    <property type="evidence" value="ECO:0007669"/>
    <property type="project" value="InterPro"/>
</dbReference>
<dbReference type="Pfam" id="PF13614">
    <property type="entry name" value="AAA_31"/>
    <property type="match status" value="1"/>
</dbReference>
<dbReference type="Proteomes" id="UP000536262">
    <property type="component" value="Unassembled WGS sequence"/>
</dbReference>
<feature type="domain" description="AAA" evidence="2">
    <location>
        <begin position="120"/>
        <end position="303"/>
    </location>
</feature>
<dbReference type="InterPro" id="IPR027417">
    <property type="entry name" value="P-loop_NTPase"/>
</dbReference>
<dbReference type="Gene3D" id="3.40.50.300">
    <property type="entry name" value="P-loop containing nucleotide triphosphate hydrolases"/>
    <property type="match status" value="1"/>
</dbReference>
<evidence type="ECO:0000313" key="4">
    <source>
        <dbReference type="Proteomes" id="UP000536262"/>
    </source>
</evidence>
<dbReference type="PANTHER" id="PTHR13696">
    <property type="entry name" value="P-LOOP CONTAINING NUCLEOSIDE TRIPHOSPHATE HYDROLASE"/>
    <property type="match status" value="1"/>
</dbReference>
<comment type="caution">
    <text evidence="3">The sequence shown here is derived from an EMBL/GenBank/DDBJ whole genome shotgun (WGS) entry which is preliminary data.</text>
</comment>